<dbReference type="Proteomes" id="UP001194468">
    <property type="component" value="Unassembled WGS sequence"/>
</dbReference>
<dbReference type="AlphaFoldDB" id="A0AAD4BZ12"/>
<evidence type="ECO:0000256" key="1">
    <source>
        <dbReference type="SAM" id="Phobius"/>
    </source>
</evidence>
<feature type="transmembrane region" description="Helical" evidence="1">
    <location>
        <begin position="50"/>
        <end position="72"/>
    </location>
</feature>
<feature type="transmembrane region" description="Helical" evidence="1">
    <location>
        <begin position="226"/>
        <end position="250"/>
    </location>
</feature>
<reference evidence="2" key="1">
    <citation type="submission" date="2019-10" db="EMBL/GenBank/DDBJ databases">
        <authorList>
            <consortium name="DOE Joint Genome Institute"/>
            <person name="Kuo A."/>
            <person name="Miyauchi S."/>
            <person name="Kiss E."/>
            <person name="Drula E."/>
            <person name="Kohler A."/>
            <person name="Sanchez-Garcia M."/>
            <person name="Andreopoulos B."/>
            <person name="Barry K.W."/>
            <person name="Bonito G."/>
            <person name="Buee M."/>
            <person name="Carver A."/>
            <person name="Chen C."/>
            <person name="Cichocki N."/>
            <person name="Clum A."/>
            <person name="Culley D."/>
            <person name="Crous P.W."/>
            <person name="Fauchery L."/>
            <person name="Girlanda M."/>
            <person name="Hayes R."/>
            <person name="Keri Z."/>
            <person name="LaButti K."/>
            <person name="Lipzen A."/>
            <person name="Lombard V."/>
            <person name="Magnuson J."/>
            <person name="Maillard F."/>
            <person name="Morin E."/>
            <person name="Murat C."/>
            <person name="Nolan M."/>
            <person name="Ohm R."/>
            <person name="Pangilinan J."/>
            <person name="Pereira M."/>
            <person name="Perotto S."/>
            <person name="Peter M."/>
            <person name="Riley R."/>
            <person name="Sitrit Y."/>
            <person name="Stielow B."/>
            <person name="Szollosi G."/>
            <person name="Zifcakova L."/>
            <person name="Stursova M."/>
            <person name="Spatafora J.W."/>
            <person name="Tedersoo L."/>
            <person name="Vaario L.-M."/>
            <person name="Yamada A."/>
            <person name="Yan M."/>
            <person name="Wang P."/>
            <person name="Xu J."/>
            <person name="Bruns T."/>
            <person name="Baldrian P."/>
            <person name="Vilgalys R."/>
            <person name="Henrissat B."/>
            <person name="Grigoriev I.V."/>
            <person name="Hibbett D."/>
            <person name="Nagy L.G."/>
            <person name="Martin F.M."/>
        </authorList>
    </citation>
    <scope>NUCLEOTIDE SEQUENCE</scope>
    <source>
        <strain evidence="2">BED1</strain>
    </source>
</reference>
<name>A0AAD4BZ12_BOLED</name>
<dbReference type="EMBL" id="WHUW01000007">
    <property type="protein sequence ID" value="KAF8443979.1"/>
    <property type="molecule type" value="Genomic_DNA"/>
</dbReference>
<organism evidence="2 3">
    <name type="scientific">Boletus edulis BED1</name>
    <dbReference type="NCBI Taxonomy" id="1328754"/>
    <lineage>
        <taxon>Eukaryota</taxon>
        <taxon>Fungi</taxon>
        <taxon>Dikarya</taxon>
        <taxon>Basidiomycota</taxon>
        <taxon>Agaricomycotina</taxon>
        <taxon>Agaricomycetes</taxon>
        <taxon>Agaricomycetidae</taxon>
        <taxon>Boletales</taxon>
        <taxon>Boletineae</taxon>
        <taxon>Boletaceae</taxon>
        <taxon>Boletoideae</taxon>
        <taxon>Boletus</taxon>
    </lineage>
</organism>
<keyword evidence="1" id="KW-1133">Transmembrane helix</keyword>
<feature type="transmembrane region" description="Helical" evidence="1">
    <location>
        <begin position="202"/>
        <end position="220"/>
    </location>
</feature>
<feature type="transmembrane region" description="Helical" evidence="1">
    <location>
        <begin position="131"/>
        <end position="150"/>
    </location>
</feature>
<sequence length="315" mass="35091">MSSYGPVFQNSVYVGINLQNILYGVELVLYFKTMHVLLWSKVRHKKSDKFYAIFSSVMLLIITVWVSTQAIFGEEMWIVNAKFSGGPDAYWARNASIWYMDIGTTAVIILQLMTDGLMIYRCWMIWDSYRVMVVPVILWLGTLGILIIIMSSSSGGNFFSGVAAQLGIAYYSLSVGLTAMLTWVICYRMVTHGREVKKQLGAEYASVYFTLLSIIIESVLPYTLSGIGFLVSFGMGSGTSIAFLCVYILMMCISPQMLILRVASGRTWDETAKEGPSTLKFNTATGTTGWTESNYLEENGPTVELETYSSGKQGH</sequence>
<feature type="transmembrane region" description="Helical" evidence="1">
    <location>
        <begin position="170"/>
        <end position="190"/>
    </location>
</feature>
<evidence type="ECO:0000313" key="2">
    <source>
        <dbReference type="EMBL" id="KAF8443979.1"/>
    </source>
</evidence>
<proteinExistence type="predicted"/>
<gene>
    <name evidence="2" type="ORF">L210DRAFT_3643547</name>
</gene>
<evidence type="ECO:0000313" key="3">
    <source>
        <dbReference type="Proteomes" id="UP001194468"/>
    </source>
</evidence>
<accession>A0AAD4BZ12</accession>
<feature type="transmembrane region" description="Helical" evidence="1">
    <location>
        <begin position="97"/>
        <end position="119"/>
    </location>
</feature>
<protein>
    <submittedName>
        <fullName evidence="2">Uncharacterized protein</fullName>
    </submittedName>
</protein>
<keyword evidence="3" id="KW-1185">Reference proteome</keyword>
<keyword evidence="1" id="KW-0812">Transmembrane</keyword>
<feature type="transmembrane region" description="Helical" evidence="1">
    <location>
        <begin position="20"/>
        <end position="38"/>
    </location>
</feature>
<keyword evidence="1" id="KW-0472">Membrane</keyword>
<reference evidence="2" key="2">
    <citation type="journal article" date="2020" name="Nat. Commun.">
        <title>Large-scale genome sequencing of mycorrhizal fungi provides insights into the early evolution of symbiotic traits.</title>
        <authorList>
            <person name="Miyauchi S."/>
            <person name="Kiss E."/>
            <person name="Kuo A."/>
            <person name="Drula E."/>
            <person name="Kohler A."/>
            <person name="Sanchez-Garcia M."/>
            <person name="Morin E."/>
            <person name="Andreopoulos B."/>
            <person name="Barry K.W."/>
            <person name="Bonito G."/>
            <person name="Buee M."/>
            <person name="Carver A."/>
            <person name="Chen C."/>
            <person name="Cichocki N."/>
            <person name="Clum A."/>
            <person name="Culley D."/>
            <person name="Crous P.W."/>
            <person name="Fauchery L."/>
            <person name="Girlanda M."/>
            <person name="Hayes R.D."/>
            <person name="Keri Z."/>
            <person name="LaButti K."/>
            <person name="Lipzen A."/>
            <person name="Lombard V."/>
            <person name="Magnuson J."/>
            <person name="Maillard F."/>
            <person name="Murat C."/>
            <person name="Nolan M."/>
            <person name="Ohm R.A."/>
            <person name="Pangilinan J."/>
            <person name="Pereira M.F."/>
            <person name="Perotto S."/>
            <person name="Peter M."/>
            <person name="Pfister S."/>
            <person name="Riley R."/>
            <person name="Sitrit Y."/>
            <person name="Stielow J.B."/>
            <person name="Szollosi G."/>
            <person name="Zifcakova L."/>
            <person name="Stursova M."/>
            <person name="Spatafora J.W."/>
            <person name="Tedersoo L."/>
            <person name="Vaario L.M."/>
            <person name="Yamada A."/>
            <person name="Yan M."/>
            <person name="Wang P."/>
            <person name="Xu J."/>
            <person name="Bruns T."/>
            <person name="Baldrian P."/>
            <person name="Vilgalys R."/>
            <person name="Dunand C."/>
            <person name="Henrissat B."/>
            <person name="Grigoriev I.V."/>
            <person name="Hibbett D."/>
            <person name="Nagy L.G."/>
            <person name="Martin F.M."/>
        </authorList>
    </citation>
    <scope>NUCLEOTIDE SEQUENCE</scope>
    <source>
        <strain evidence="2">BED1</strain>
    </source>
</reference>
<comment type="caution">
    <text evidence="2">The sequence shown here is derived from an EMBL/GenBank/DDBJ whole genome shotgun (WGS) entry which is preliminary data.</text>
</comment>